<protein>
    <submittedName>
        <fullName evidence="1">Uncharacterized protein</fullName>
    </submittedName>
</protein>
<evidence type="ECO:0000313" key="2">
    <source>
        <dbReference type="Proteomes" id="UP000757232"/>
    </source>
</evidence>
<dbReference type="EMBL" id="LNZH02000175">
    <property type="protein sequence ID" value="OCB88640.1"/>
    <property type="molecule type" value="Genomic_DNA"/>
</dbReference>
<dbReference type="Proteomes" id="UP000757232">
    <property type="component" value="Unassembled WGS sequence"/>
</dbReference>
<proteinExistence type="predicted"/>
<sequence>METSLAFQHCQTCARAYMVLYEIYFTVCHATSETRDCQIKVQHHTQEALHANPPNPIIPKRHEELIVTTRTPRAADPITWRILGWYKPELHNSCPASTVQANLYLPRNANLDTKQLQLVLQRRIWQYIRDVRLPGKAWLVTRTQLHPPAELIQFMVCIGPYSTPTRHLNTDVRVVLTPFGPQDEQRRVTYRAAYIAPRATIPPGDGIDVIVEH</sequence>
<gene>
    <name evidence="1" type="ORF">A7U60_g4239</name>
</gene>
<reference evidence="1" key="1">
    <citation type="submission" date="2016-06" db="EMBL/GenBank/DDBJ databases">
        <title>Draft Genome sequence of the fungus Inonotus baumii.</title>
        <authorList>
            <person name="Zhu H."/>
            <person name="Lin W."/>
        </authorList>
    </citation>
    <scope>NUCLEOTIDE SEQUENCE</scope>
    <source>
        <strain evidence="1">821</strain>
    </source>
</reference>
<dbReference type="AlphaFoldDB" id="A0A9Q5HZD4"/>
<name>A0A9Q5HZD4_SANBA</name>
<keyword evidence="2" id="KW-1185">Reference proteome</keyword>
<organism evidence="1 2">
    <name type="scientific">Sanghuangporus baumii</name>
    <name type="common">Phellinus baumii</name>
    <dbReference type="NCBI Taxonomy" id="108892"/>
    <lineage>
        <taxon>Eukaryota</taxon>
        <taxon>Fungi</taxon>
        <taxon>Dikarya</taxon>
        <taxon>Basidiomycota</taxon>
        <taxon>Agaricomycotina</taxon>
        <taxon>Agaricomycetes</taxon>
        <taxon>Hymenochaetales</taxon>
        <taxon>Hymenochaetaceae</taxon>
        <taxon>Sanghuangporus</taxon>
    </lineage>
</organism>
<comment type="caution">
    <text evidence="1">The sequence shown here is derived from an EMBL/GenBank/DDBJ whole genome shotgun (WGS) entry which is preliminary data.</text>
</comment>
<accession>A0A9Q5HZD4</accession>
<evidence type="ECO:0000313" key="1">
    <source>
        <dbReference type="EMBL" id="OCB88640.1"/>
    </source>
</evidence>